<evidence type="ECO:0000256" key="6">
    <source>
        <dbReference type="ARBA" id="ARBA00022679"/>
    </source>
</evidence>
<dbReference type="GO" id="GO:0004134">
    <property type="term" value="F:4-alpha-glucanotransferase activity"/>
    <property type="evidence" value="ECO:0007669"/>
    <property type="project" value="UniProtKB-EC"/>
</dbReference>
<evidence type="ECO:0000313" key="10">
    <source>
        <dbReference type="EMBL" id="MBO8427788.1"/>
    </source>
</evidence>
<evidence type="ECO:0000256" key="4">
    <source>
        <dbReference type="ARBA" id="ARBA00020295"/>
    </source>
</evidence>
<protein>
    <recommendedName>
        <fullName evidence="4">4-alpha-glucanotransferase</fullName>
        <ecNumber evidence="3">2.4.1.25</ecNumber>
    </recommendedName>
    <alternativeName>
        <fullName evidence="8">Amylomaltase</fullName>
    </alternativeName>
    <alternativeName>
        <fullName evidence="9">Disproportionating enzyme</fullName>
    </alternativeName>
</protein>
<dbReference type="PANTHER" id="PTHR32438">
    <property type="entry name" value="4-ALPHA-GLUCANOTRANSFERASE DPE1, CHLOROPLASTIC/AMYLOPLASTIC"/>
    <property type="match status" value="1"/>
</dbReference>
<proteinExistence type="inferred from homology"/>
<dbReference type="InterPro" id="IPR003385">
    <property type="entry name" value="Glyco_hydro_77"/>
</dbReference>
<dbReference type="SUPFAM" id="SSF51445">
    <property type="entry name" value="(Trans)glycosidases"/>
    <property type="match status" value="1"/>
</dbReference>
<comment type="caution">
    <text evidence="10">The sequence shown here is derived from an EMBL/GenBank/DDBJ whole genome shotgun (WGS) entry which is preliminary data.</text>
</comment>
<sequence length="361" mass="42889">MERKFETGVLLHISSLPGRYGIGQIGQNAYNFIDFLSEAGFTYWEILPLNQTSFSNSPYQTLSAFGLNQYFIDYDLLVKDGLLNSRDFQGIKFFDDARKANFQKIFANSDKLLFRAYKRFNKNNIDFIKFKSNNFYLSYAMYMALKKKNDNKAWYDFRLEERYFNEDLQEEILSNNSEIVDYYLFLQFIFNKQWNALHEYAKRKNIKIIGEIPHFLDFDSASVFTNSEEFMLNKFNLMDVVAGFPPDEFTKFGQRWGEPLYDWNYMKSTHYKWWKKRIHQALDLFDYVKINHFSGFYKVYGIPFKEKSNKEGKFYFGPGLELFKEFKDAPILASDLGVYDKDVEKFVKSTGYTTLKTTLLS</sequence>
<dbReference type="AlphaFoldDB" id="A0A9D9DHU9"/>
<evidence type="ECO:0000256" key="8">
    <source>
        <dbReference type="ARBA" id="ARBA00031423"/>
    </source>
</evidence>
<keyword evidence="7" id="KW-0119">Carbohydrate metabolism</keyword>
<dbReference type="PANTHER" id="PTHR32438:SF5">
    <property type="entry name" value="4-ALPHA-GLUCANOTRANSFERASE DPE1, CHLOROPLASTIC_AMYLOPLASTIC"/>
    <property type="match status" value="1"/>
</dbReference>
<comment type="similarity">
    <text evidence="2">Belongs to the disproportionating enzyme family.</text>
</comment>
<keyword evidence="5" id="KW-0328">Glycosyltransferase</keyword>
<dbReference type="Pfam" id="PF02446">
    <property type="entry name" value="Glyco_hydro_77"/>
    <property type="match status" value="1"/>
</dbReference>
<evidence type="ECO:0000313" key="11">
    <source>
        <dbReference type="Proteomes" id="UP000823613"/>
    </source>
</evidence>
<dbReference type="EMBL" id="JADIMY010000086">
    <property type="protein sequence ID" value="MBO8427788.1"/>
    <property type="molecule type" value="Genomic_DNA"/>
</dbReference>
<comment type="catalytic activity">
    <reaction evidence="1">
        <text>Transfers a segment of a (1-&gt;4)-alpha-D-glucan to a new position in an acceptor, which may be glucose or a (1-&gt;4)-alpha-D-glucan.</text>
        <dbReference type="EC" id="2.4.1.25"/>
    </reaction>
</comment>
<feature type="non-terminal residue" evidence="10">
    <location>
        <position position="361"/>
    </location>
</feature>
<accession>A0A9D9DHU9</accession>
<evidence type="ECO:0000256" key="3">
    <source>
        <dbReference type="ARBA" id="ARBA00012560"/>
    </source>
</evidence>
<evidence type="ECO:0000256" key="1">
    <source>
        <dbReference type="ARBA" id="ARBA00000439"/>
    </source>
</evidence>
<dbReference type="EC" id="2.4.1.25" evidence="3"/>
<gene>
    <name evidence="10" type="ORF">IAC58_04475</name>
</gene>
<name>A0A9D9DHU9_9BACL</name>
<dbReference type="InterPro" id="IPR017853">
    <property type="entry name" value="GH"/>
</dbReference>
<keyword evidence="6" id="KW-0808">Transferase</keyword>
<evidence type="ECO:0000256" key="2">
    <source>
        <dbReference type="ARBA" id="ARBA00005684"/>
    </source>
</evidence>
<dbReference type="Gene3D" id="3.20.20.80">
    <property type="entry name" value="Glycosidases"/>
    <property type="match status" value="1"/>
</dbReference>
<evidence type="ECO:0000256" key="7">
    <source>
        <dbReference type="ARBA" id="ARBA00023277"/>
    </source>
</evidence>
<reference evidence="10" key="1">
    <citation type="submission" date="2020-10" db="EMBL/GenBank/DDBJ databases">
        <authorList>
            <person name="Gilroy R."/>
        </authorList>
    </citation>
    <scope>NUCLEOTIDE SEQUENCE</scope>
    <source>
        <strain evidence="10">11159</strain>
    </source>
</reference>
<dbReference type="Proteomes" id="UP000823613">
    <property type="component" value="Unassembled WGS sequence"/>
</dbReference>
<dbReference type="GO" id="GO:0005975">
    <property type="term" value="P:carbohydrate metabolic process"/>
    <property type="evidence" value="ECO:0007669"/>
    <property type="project" value="InterPro"/>
</dbReference>
<organism evidence="10 11">
    <name type="scientific">Candidatus Onthovivens merdipullorum</name>
    <dbReference type="NCBI Taxonomy" id="2840889"/>
    <lineage>
        <taxon>Bacteria</taxon>
        <taxon>Bacillati</taxon>
        <taxon>Bacillota</taxon>
        <taxon>Bacilli</taxon>
        <taxon>Bacillales</taxon>
        <taxon>Candidatus Onthovivens</taxon>
    </lineage>
</organism>
<evidence type="ECO:0000256" key="5">
    <source>
        <dbReference type="ARBA" id="ARBA00022676"/>
    </source>
</evidence>
<evidence type="ECO:0000256" key="9">
    <source>
        <dbReference type="ARBA" id="ARBA00031501"/>
    </source>
</evidence>
<reference evidence="10" key="2">
    <citation type="journal article" date="2021" name="PeerJ">
        <title>Extensive microbial diversity within the chicken gut microbiome revealed by metagenomics and culture.</title>
        <authorList>
            <person name="Gilroy R."/>
            <person name="Ravi A."/>
            <person name="Getino M."/>
            <person name="Pursley I."/>
            <person name="Horton D.L."/>
            <person name="Alikhan N.F."/>
            <person name="Baker D."/>
            <person name="Gharbi K."/>
            <person name="Hall N."/>
            <person name="Watson M."/>
            <person name="Adriaenssens E.M."/>
            <person name="Foster-Nyarko E."/>
            <person name="Jarju S."/>
            <person name="Secka A."/>
            <person name="Antonio M."/>
            <person name="Oren A."/>
            <person name="Chaudhuri R.R."/>
            <person name="La Ragione R."/>
            <person name="Hildebrand F."/>
            <person name="Pallen M.J."/>
        </authorList>
    </citation>
    <scope>NUCLEOTIDE SEQUENCE</scope>
    <source>
        <strain evidence="10">11159</strain>
    </source>
</reference>